<evidence type="ECO:0000256" key="1">
    <source>
        <dbReference type="ARBA" id="ARBA00008591"/>
    </source>
</evidence>
<dbReference type="AlphaFoldDB" id="A0A081BVZ9"/>
<keyword evidence="4" id="KW-1185">Reference proteome</keyword>
<dbReference type="EMBL" id="DF820464">
    <property type="protein sequence ID" value="GAK56504.1"/>
    <property type="molecule type" value="Genomic_DNA"/>
</dbReference>
<dbReference type="Gene3D" id="1.20.58.220">
    <property type="entry name" value="Phosphate transport system protein phou homolog 2, domain 2"/>
    <property type="match status" value="1"/>
</dbReference>
<dbReference type="PANTHER" id="PTHR36536">
    <property type="entry name" value="UPF0111 PROTEIN HI_1603"/>
    <property type="match status" value="1"/>
</dbReference>
<keyword evidence="2" id="KW-0175">Coiled coil</keyword>
<dbReference type="InterPro" id="IPR018445">
    <property type="entry name" value="Put_Phosphate_transp_reg"/>
</dbReference>
<dbReference type="Pfam" id="PF01865">
    <property type="entry name" value="PhoU_div"/>
    <property type="match status" value="1"/>
</dbReference>
<sequence>MSNFFWKRERTIEQLMDQYLEEMRTCLDLFKDAVCTMLEDSTSQAAADLVLQVDQAESRCDELRRQIEMELYGKALMPESRGDLLGLIEALDKVPNWAEEMAYDIHLQRVVFPQTLHKHFCTLVEKNVQCVHVLYEAASAIFKDIDVVFTLAQTIRQIENEIDDLEHQLIREVFDIEERLSYQNLLHRTIRGICDISDKAQNVAERLTVLAAKRQI</sequence>
<evidence type="ECO:0000313" key="3">
    <source>
        <dbReference type="EMBL" id="GAK56504.1"/>
    </source>
</evidence>
<dbReference type="STRING" id="1499967.U27_03466"/>
<comment type="similarity">
    <text evidence="1">Belongs to the UPF0111 family.</text>
</comment>
<gene>
    <name evidence="3" type="ORF">U27_03466</name>
</gene>
<evidence type="ECO:0000256" key="2">
    <source>
        <dbReference type="SAM" id="Coils"/>
    </source>
</evidence>
<accession>A0A081BVZ9</accession>
<dbReference type="Proteomes" id="UP000030661">
    <property type="component" value="Unassembled WGS sequence"/>
</dbReference>
<organism evidence="3">
    <name type="scientific">Vecturithrix granuli</name>
    <dbReference type="NCBI Taxonomy" id="1499967"/>
    <lineage>
        <taxon>Bacteria</taxon>
        <taxon>Candidatus Moduliflexota</taxon>
        <taxon>Candidatus Vecturitrichia</taxon>
        <taxon>Candidatus Vecturitrichales</taxon>
        <taxon>Candidatus Vecturitrichaceae</taxon>
        <taxon>Candidatus Vecturithrix</taxon>
    </lineage>
</organism>
<reference evidence="3" key="1">
    <citation type="journal article" date="2015" name="PeerJ">
        <title>First genomic representation of candidate bacterial phylum KSB3 points to enhanced environmental sensing as a trigger of wastewater bulking.</title>
        <authorList>
            <person name="Sekiguchi Y."/>
            <person name="Ohashi A."/>
            <person name="Parks D.H."/>
            <person name="Yamauchi T."/>
            <person name="Tyson G.W."/>
            <person name="Hugenholtz P."/>
        </authorList>
    </citation>
    <scope>NUCLEOTIDE SEQUENCE [LARGE SCALE GENOMIC DNA]</scope>
</reference>
<dbReference type="InterPro" id="IPR002727">
    <property type="entry name" value="DUF47"/>
</dbReference>
<dbReference type="PANTHER" id="PTHR36536:SF3">
    <property type="entry name" value="UPF0111 PROTEIN HI_1603"/>
    <property type="match status" value="1"/>
</dbReference>
<evidence type="ECO:0000313" key="4">
    <source>
        <dbReference type="Proteomes" id="UP000030661"/>
    </source>
</evidence>
<dbReference type="HOGENOM" id="CLU_104916_1_1_0"/>
<dbReference type="InterPro" id="IPR038078">
    <property type="entry name" value="PhoU-like_sf"/>
</dbReference>
<dbReference type="eggNOG" id="COG1392">
    <property type="taxonomic scope" value="Bacteria"/>
</dbReference>
<name>A0A081BVZ9_VECG1</name>
<feature type="coiled-coil region" evidence="2">
    <location>
        <begin position="148"/>
        <end position="175"/>
    </location>
</feature>
<evidence type="ECO:0008006" key="5">
    <source>
        <dbReference type="Google" id="ProtNLM"/>
    </source>
</evidence>
<proteinExistence type="inferred from homology"/>
<protein>
    <recommendedName>
        <fullName evidence="5">Phosphate transport regulator</fullName>
    </recommendedName>
</protein>
<dbReference type="SUPFAM" id="SSF109755">
    <property type="entry name" value="PhoU-like"/>
    <property type="match status" value="1"/>
</dbReference>